<reference evidence="3 4" key="1">
    <citation type="submission" date="2016-10" db="EMBL/GenBank/DDBJ databases">
        <authorList>
            <person name="de Groot N.N."/>
        </authorList>
    </citation>
    <scope>NUCLEOTIDE SEQUENCE [LARGE SCALE GENOMIC DNA]</scope>
    <source>
        <strain evidence="3 4">LMG 24775</strain>
    </source>
</reference>
<evidence type="ECO:0008006" key="5">
    <source>
        <dbReference type="Google" id="ProtNLM"/>
    </source>
</evidence>
<dbReference type="Proteomes" id="UP000183417">
    <property type="component" value="Unassembled WGS sequence"/>
</dbReference>
<dbReference type="RefSeq" id="WP_208607084.1">
    <property type="nucleotide sequence ID" value="NZ_FNPE01000027.1"/>
</dbReference>
<dbReference type="AlphaFoldDB" id="A0A1H3TC63"/>
<evidence type="ECO:0000256" key="2">
    <source>
        <dbReference type="SAM" id="SignalP"/>
    </source>
</evidence>
<evidence type="ECO:0000256" key="1">
    <source>
        <dbReference type="SAM" id="Phobius"/>
    </source>
</evidence>
<evidence type="ECO:0000313" key="3">
    <source>
        <dbReference type="EMBL" id="SDZ47458.1"/>
    </source>
</evidence>
<gene>
    <name evidence="3" type="ORF">SAMN05421547_12711</name>
</gene>
<protein>
    <recommendedName>
        <fullName evidence="5">IPTL-CTERM protein sorting domain-containing protein</fullName>
    </recommendedName>
</protein>
<keyword evidence="1" id="KW-0472">Membrane</keyword>
<feature type="signal peptide" evidence="2">
    <location>
        <begin position="1"/>
        <end position="36"/>
    </location>
</feature>
<evidence type="ECO:0000313" key="4">
    <source>
        <dbReference type="Proteomes" id="UP000183417"/>
    </source>
</evidence>
<keyword evidence="2" id="KW-0732">Signal</keyword>
<keyword evidence="1" id="KW-0812">Transmembrane</keyword>
<dbReference type="EMBL" id="FNPE01000027">
    <property type="protein sequence ID" value="SDZ47458.1"/>
    <property type="molecule type" value="Genomic_DNA"/>
</dbReference>
<keyword evidence="1" id="KW-1133">Transmembrane helix</keyword>
<feature type="transmembrane region" description="Helical" evidence="1">
    <location>
        <begin position="252"/>
        <end position="273"/>
    </location>
</feature>
<organism evidence="3 4">
    <name type="scientific">Delftia lacustris</name>
    <dbReference type="NCBI Taxonomy" id="558537"/>
    <lineage>
        <taxon>Bacteria</taxon>
        <taxon>Pseudomonadati</taxon>
        <taxon>Pseudomonadota</taxon>
        <taxon>Betaproteobacteria</taxon>
        <taxon>Burkholderiales</taxon>
        <taxon>Comamonadaceae</taxon>
        <taxon>Delftia</taxon>
    </lineage>
</organism>
<proteinExistence type="predicted"/>
<name>A0A1H3TC63_9BURK</name>
<feature type="chain" id="PRO_5010187102" description="IPTL-CTERM protein sorting domain-containing protein" evidence="2">
    <location>
        <begin position="37"/>
        <end position="285"/>
    </location>
</feature>
<sequence>MHQMGQTDFFTRPGPLQQLRQLLCCSLLGLAPLAQAAQLQVGAGSRVDFGDATVRLGCADLHVNGSAAASASTLNGIATLNIGAAGGLQAGTAQVALSGDFVRSGSFDAGGSTVSIMDSCAHSISRVSGGTVFNHLSVTSGTGKTLELAAGQSTTVLGQLTLQGAQGRLLRLRSSAAGTAAQLSATAQQSVQFVDVADNRATGEVLAFGKPDQFQSQARGNLFRWFQFDAQGQDQGGGSGGSDIRRVPSLSIAWTATLGALLALAGMARMAALRRKPQRSPLRRF</sequence>
<accession>A0A1H3TC63</accession>